<keyword evidence="2" id="KW-0812">Transmembrane</keyword>
<dbReference type="Proteomes" id="UP000680206">
    <property type="component" value="Unassembled WGS sequence"/>
</dbReference>
<keyword evidence="3" id="KW-0378">Hydrolase</keyword>
<dbReference type="RefSeq" id="WP_208247961.1">
    <property type="nucleotide sequence ID" value="NZ_JAGEPF010000025.1"/>
</dbReference>
<organism evidence="3 4">
    <name type="scientific">Actinomadura violacea</name>
    <dbReference type="NCBI Taxonomy" id="2819934"/>
    <lineage>
        <taxon>Bacteria</taxon>
        <taxon>Bacillati</taxon>
        <taxon>Actinomycetota</taxon>
        <taxon>Actinomycetes</taxon>
        <taxon>Streptosporangiales</taxon>
        <taxon>Thermomonosporaceae</taxon>
        <taxon>Actinomadura</taxon>
    </lineage>
</organism>
<feature type="transmembrane region" description="Helical" evidence="2">
    <location>
        <begin position="164"/>
        <end position="184"/>
    </location>
</feature>
<evidence type="ECO:0000256" key="2">
    <source>
        <dbReference type="SAM" id="Phobius"/>
    </source>
</evidence>
<reference evidence="3 4" key="1">
    <citation type="submission" date="2021-03" db="EMBL/GenBank/DDBJ databases">
        <title>Actinomadura violae sp. nov., isolated from lichen in Thailand.</title>
        <authorList>
            <person name="Kanchanasin P."/>
            <person name="Saeng-In P."/>
            <person name="Phongsopitanun W."/>
            <person name="Yuki M."/>
            <person name="Kudo T."/>
            <person name="Ohkuma M."/>
            <person name="Tanasupawat S."/>
        </authorList>
    </citation>
    <scope>NUCLEOTIDE SEQUENCE [LARGE SCALE GENOMIC DNA]</scope>
    <source>
        <strain evidence="3 4">LCR2-06</strain>
    </source>
</reference>
<dbReference type="GO" id="GO:0008237">
    <property type="term" value="F:metallopeptidase activity"/>
    <property type="evidence" value="ECO:0007669"/>
    <property type="project" value="UniProtKB-KW"/>
</dbReference>
<evidence type="ECO:0000313" key="3">
    <source>
        <dbReference type="EMBL" id="MBO2463098.1"/>
    </source>
</evidence>
<dbReference type="InterPro" id="IPR026898">
    <property type="entry name" value="PrsW"/>
</dbReference>
<feature type="transmembrane region" description="Helical" evidence="2">
    <location>
        <begin position="248"/>
        <end position="275"/>
    </location>
</feature>
<proteinExistence type="predicted"/>
<protein>
    <submittedName>
        <fullName evidence="3">PrsW family intramembrane metalloprotease</fullName>
    </submittedName>
</protein>
<feature type="transmembrane region" description="Helical" evidence="2">
    <location>
        <begin position="27"/>
        <end position="47"/>
    </location>
</feature>
<keyword evidence="4" id="KW-1185">Reference proteome</keyword>
<sequence length="516" mass="54332">MTANTAPAPIAALRAAVRDDPAARGRALLVVRLAIALYLVELLLNLVRPHTGQNDPILSIFQKASGGGSVGRLLGTPRLVFWTVLAGIVIGALIQAVVLATRPDERRARALTWATIAAMLGPFGLIPVTVVVEYPAQSLACVPGTAFVLWLLHHGQRFSRVPLAMLLVAFGWGALIVFGLGRAASGLAFGTANGFLAKGGKASLTSQIKSQYHVIDLVIVHLAVVNALLVAAGVVLLLVLFRHRVTDVVTGLVLGAAVGLGYNLVESAMFIRLFGSFSAFNGTTGGFEYWVRQSAGLLGGQATFGALLGAGIGVAAQARRPGERRRAALTALAAAIAGAIATEVLSAWLSHLVHDHIDMGGPFDTLVVSPFLWLLPQVPFALVAVVLLVLGTRARAAAARTAVSAETASGPAITRQEAPFLIDPALRLWTLTGTWRLHGWTGLRTLRRLQMAQLDLAAWRWRHLDDAGGPAREEGDALRAKVMRLKTRTGAPAAPRPGQATPRPGQATPRPGQATP</sequence>
<keyword evidence="3" id="KW-0645">Protease</keyword>
<feature type="transmembrane region" description="Helical" evidence="2">
    <location>
        <begin position="110"/>
        <end position="128"/>
    </location>
</feature>
<feature type="transmembrane region" description="Helical" evidence="2">
    <location>
        <begin position="371"/>
        <end position="390"/>
    </location>
</feature>
<feature type="transmembrane region" description="Helical" evidence="2">
    <location>
        <begin position="328"/>
        <end position="351"/>
    </location>
</feature>
<name>A0ABS3S2X9_9ACTN</name>
<feature type="transmembrane region" description="Helical" evidence="2">
    <location>
        <begin position="295"/>
        <end position="316"/>
    </location>
</feature>
<feature type="transmembrane region" description="Helical" evidence="2">
    <location>
        <begin position="134"/>
        <end position="152"/>
    </location>
</feature>
<keyword evidence="2" id="KW-1133">Transmembrane helix</keyword>
<feature type="transmembrane region" description="Helical" evidence="2">
    <location>
        <begin position="218"/>
        <end position="241"/>
    </location>
</feature>
<feature type="region of interest" description="Disordered" evidence="1">
    <location>
        <begin position="483"/>
        <end position="516"/>
    </location>
</feature>
<keyword evidence="2" id="KW-0472">Membrane</keyword>
<keyword evidence="3" id="KW-0482">Metalloprotease</keyword>
<evidence type="ECO:0000313" key="4">
    <source>
        <dbReference type="Proteomes" id="UP000680206"/>
    </source>
</evidence>
<dbReference type="Pfam" id="PF13367">
    <property type="entry name" value="PrsW-protease"/>
    <property type="match status" value="1"/>
</dbReference>
<feature type="transmembrane region" description="Helical" evidence="2">
    <location>
        <begin position="79"/>
        <end position="98"/>
    </location>
</feature>
<comment type="caution">
    <text evidence="3">The sequence shown here is derived from an EMBL/GenBank/DDBJ whole genome shotgun (WGS) entry which is preliminary data.</text>
</comment>
<dbReference type="EMBL" id="JAGEPF010000025">
    <property type="protein sequence ID" value="MBO2463098.1"/>
    <property type="molecule type" value="Genomic_DNA"/>
</dbReference>
<evidence type="ECO:0000256" key="1">
    <source>
        <dbReference type="SAM" id="MobiDB-lite"/>
    </source>
</evidence>
<gene>
    <name evidence="3" type="ORF">J4709_36580</name>
</gene>
<accession>A0ABS3S2X9</accession>